<evidence type="ECO:0000259" key="4">
    <source>
        <dbReference type="PROSITE" id="PS50215"/>
    </source>
</evidence>
<keyword evidence="1" id="KW-0482">Metalloprotease</keyword>
<dbReference type="InterPro" id="IPR024079">
    <property type="entry name" value="MetalloPept_cat_dom_sf"/>
</dbReference>
<keyword evidence="1" id="KW-0378">Hydrolase</keyword>
<dbReference type="Gene3D" id="3.40.390.10">
    <property type="entry name" value="Collagenase (Catalytic Domain)"/>
    <property type="match status" value="1"/>
</dbReference>
<evidence type="ECO:0000256" key="2">
    <source>
        <dbReference type="PROSITE-ProRule" id="PRU00276"/>
    </source>
</evidence>
<name>A0AAV1KME0_9NEOP</name>
<dbReference type="GO" id="GO:0004222">
    <property type="term" value="F:metalloendopeptidase activity"/>
    <property type="evidence" value="ECO:0007669"/>
    <property type="project" value="InterPro"/>
</dbReference>
<keyword evidence="3" id="KW-0732">Signal</keyword>
<dbReference type="GO" id="GO:0006508">
    <property type="term" value="P:proteolysis"/>
    <property type="evidence" value="ECO:0007669"/>
    <property type="project" value="InterPro"/>
</dbReference>
<evidence type="ECO:0000256" key="3">
    <source>
        <dbReference type="SAM" id="SignalP"/>
    </source>
</evidence>
<evidence type="ECO:0000313" key="5">
    <source>
        <dbReference type="EMBL" id="CAK1584201.1"/>
    </source>
</evidence>
<feature type="binding site" evidence="2">
    <location>
        <position position="200"/>
    </location>
    <ligand>
        <name>Zn(2+)</name>
        <dbReference type="ChEBI" id="CHEBI:29105"/>
        <note>catalytic</note>
    </ligand>
</feature>
<dbReference type="AlphaFoldDB" id="A0AAV1KME0"/>
<dbReference type="InterPro" id="IPR001590">
    <property type="entry name" value="Peptidase_M12B"/>
</dbReference>
<feature type="chain" id="PRO_5043796692" description="Peptidase M12B domain-containing protein" evidence="3">
    <location>
        <begin position="19"/>
        <end position="268"/>
    </location>
</feature>
<dbReference type="PROSITE" id="PS50215">
    <property type="entry name" value="ADAM_MEPRO"/>
    <property type="match status" value="1"/>
</dbReference>
<keyword evidence="2" id="KW-0479">Metal-binding</keyword>
<comment type="caution">
    <text evidence="2">Lacks conserved residue(s) required for the propagation of feature annotation.</text>
</comment>
<feature type="domain" description="Peptidase M12B" evidence="4">
    <location>
        <begin position="49"/>
        <end position="258"/>
    </location>
</feature>
<dbReference type="PANTHER" id="PTHR11905">
    <property type="entry name" value="ADAM A DISINTEGRIN AND METALLOPROTEASE DOMAIN"/>
    <property type="match status" value="1"/>
</dbReference>
<feature type="signal peptide" evidence="3">
    <location>
        <begin position="1"/>
        <end position="18"/>
    </location>
</feature>
<evidence type="ECO:0000256" key="1">
    <source>
        <dbReference type="ARBA" id="ARBA00023049"/>
    </source>
</evidence>
<protein>
    <recommendedName>
        <fullName evidence="4">Peptidase M12B domain-containing protein</fullName>
    </recommendedName>
</protein>
<feature type="active site" evidence="2">
    <location>
        <position position="197"/>
    </location>
</feature>
<proteinExistence type="predicted"/>
<feature type="binding site" evidence="2">
    <location>
        <position position="206"/>
    </location>
    <ligand>
        <name>Zn(2+)</name>
        <dbReference type="ChEBI" id="CHEBI:29105"/>
        <note>catalytic</note>
    </ligand>
</feature>
<keyword evidence="6" id="KW-1185">Reference proteome</keyword>
<evidence type="ECO:0000313" key="6">
    <source>
        <dbReference type="Proteomes" id="UP001314205"/>
    </source>
</evidence>
<gene>
    <name evidence="5" type="ORF">PARMNEM_LOCUS5496</name>
</gene>
<accession>A0AAV1KME0</accession>
<dbReference type="Proteomes" id="UP001314205">
    <property type="component" value="Unassembled WGS sequence"/>
</dbReference>
<sequence length="268" mass="30938">MKYLFLCLICCAFGIGNGRIASDFEIQKNSHRTNLIRQPVNSNEITINIMIHLDKVLTNKLVKEYGSKTRKRLKIISNGILKDVESFFHHPSLNQNIKFRIKDTRFLKNRTRIVKMDENGSMYLKSYCEWQTQKKMANNWYYSVLLTGLDLYYIGKTGEAVRRSTGRGYMGGICSIKKSCALLEWHPKNIGYLLAHEIAHSLGINHDGPPYNQCSGQRYIMGARYDPINYPRAWSPCSIHSLRRFLASERAWCLRPASVKTSKYSPKT</sequence>
<keyword evidence="1" id="KW-0645">Protease</keyword>
<feature type="binding site" evidence="2">
    <location>
        <position position="196"/>
    </location>
    <ligand>
        <name>Zn(2+)</name>
        <dbReference type="ChEBI" id="CHEBI:29105"/>
        <note>catalytic</note>
    </ligand>
</feature>
<dbReference type="GO" id="GO:0046872">
    <property type="term" value="F:metal ion binding"/>
    <property type="evidence" value="ECO:0007669"/>
    <property type="project" value="UniProtKB-KW"/>
</dbReference>
<comment type="caution">
    <text evidence="5">The sequence shown here is derived from an EMBL/GenBank/DDBJ whole genome shotgun (WGS) entry which is preliminary data.</text>
</comment>
<organism evidence="5 6">
    <name type="scientific">Parnassius mnemosyne</name>
    <name type="common">clouded apollo</name>
    <dbReference type="NCBI Taxonomy" id="213953"/>
    <lineage>
        <taxon>Eukaryota</taxon>
        <taxon>Metazoa</taxon>
        <taxon>Ecdysozoa</taxon>
        <taxon>Arthropoda</taxon>
        <taxon>Hexapoda</taxon>
        <taxon>Insecta</taxon>
        <taxon>Pterygota</taxon>
        <taxon>Neoptera</taxon>
        <taxon>Endopterygota</taxon>
        <taxon>Lepidoptera</taxon>
        <taxon>Glossata</taxon>
        <taxon>Ditrysia</taxon>
        <taxon>Papilionoidea</taxon>
        <taxon>Papilionidae</taxon>
        <taxon>Parnassiinae</taxon>
        <taxon>Parnassini</taxon>
        <taxon>Parnassius</taxon>
        <taxon>Driopa</taxon>
    </lineage>
</organism>
<dbReference type="Pfam" id="PF01421">
    <property type="entry name" value="Reprolysin"/>
    <property type="match status" value="1"/>
</dbReference>
<dbReference type="SUPFAM" id="SSF55486">
    <property type="entry name" value="Metalloproteases ('zincins'), catalytic domain"/>
    <property type="match status" value="1"/>
</dbReference>
<reference evidence="5 6" key="1">
    <citation type="submission" date="2023-11" db="EMBL/GenBank/DDBJ databases">
        <authorList>
            <person name="Hedman E."/>
            <person name="Englund M."/>
            <person name="Stromberg M."/>
            <person name="Nyberg Akerstrom W."/>
            <person name="Nylinder S."/>
            <person name="Jareborg N."/>
            <person name="Kallberg Y."/>
            <person name="Kronander E."/>
        </authorList>
    </citation>
    <scope>NUCLEOTIDE SEQUENCE [LARGE SCALE GENOMIC DNA]</scope>
</reference>
<dbReference type="EMBL" id="CAVLGL010000068">
    <property type="protein sequence ID" value="CAK1584201.1"/>
    <property type="molecule type" value="Genomic_DNA"/>
</dbReference>
<keyword evidence="2" id="KW-0862">Zinc</keyword>
<dbReference type="PANTHER" id="PTHR11905:SF159">
    <property type="entry name" value="ADAM METALLOPROTEASE"/>
    <property type="match status" value="1"/>
</dbReference>